<gene>
    <name evidence="1" type="ORF">SAMN05421640_0235</name>
</gene>
<evidence type="ECO:0000313" key="2">
    <source>
        <dbReference type="Proteomes" id="UP000198393"/>
    </source>
</evidence>
<dbReference type="Proteomes" id="UP000198393">
    <property type="component" value="Unassembled WGS sequence"/>
</dbReference>
<name>A0A239EPE7_EKHLU</name>
<keyword evidence="2" id="KW-1185">Reference proteome</keyword>
<dbReference type="EMBL" id="FZPD01000001">
    <property type="protein sequence ID" value="SNS45903.1"/>
    <property type="molecule type" value="Genomic_DNA"/>
</dbReference>
<sequence length="35" mass="3791">MAMLGIIIGLFVLAILCPFILPNKAVSKHEGDHVE</sequence>
<protein>
    <submittedName>
        <fullName evidence="1">Uncharacterized protein</fullName>
    </submittedName>
</protein>
<dbReference type="AlphaFoldDB" id="A0A239EPE7"/>
<evidence type="ECO:0000313" key="1">
    <source>
        <dbReference type="EMBL" id="SNS45903.1"/>
    </source>
</evidence>
<organism evidence="1 2">
    <name type="scientific">Ekhidna lutea</name>
    <dbReference type="NCBI Taxonomy" id="447679"/>
    <lineage>
        <taxon>Bacteria</taxon>
        <taxon>Pseudomonadati</taxon>
        <taxon>Bacteroidota</taxon>
        <taxon>Cytophagia</taxon>
        <taxon>Cytophagales</taxon>
        <taxon>Reichenbachiellaceae</taxon>
        <taxon>Ekhidna</taxon>
    </lineage>
</organism>
<proteinExistence type="predicted"/>
<reference evidence="1 2" key="1">
    <citation type="submission" date="2017-06" db="EMBL/GenBank/DDBJ databases">
        <authorList>
            <person name="Kim H.J."/>
            <person name="Triplett B.A."/>
        </authorList>
    </citation>
    <scope>NUCLEOTIDE SEQUENCE [LARGE SCALE GENOMIC DNA]</scope>
    <source>
        <strain evidence="1 2">DSM 19307</strain>
    </source>
</reference>
<accession>A0A239EPE7</accession>